<dbReference type="InterPro" id="IPR023210">
    <property type="entry name" value="NADP_OxRdtase_dom"/>
</dbReference>
<feature type="domain" description="NADP-dependent oxidoreductase" evidence="4">
    <location>
        <begin position="26"/>
        <end position="327"/>
    </location>
</feature>
<organism evidence="5 6">
    <name type="scientific">Stylonychia lemnae</name>
    <name type="common">Ciliate</name>
    <dbReference type="NCBI Taxonomy" id="5949"/>
    <lineage>
        <taxon>Eukaryota</taxon>
        <taxon>Sar</taxon>
        <taxon>Alveolata</taxon>
        <taxon>Ciliophora</taxon>
        <taxon>Intramacronucleata</taxon>
        <taxon>Spirotrichea</taxon>
        <taxon>Stichotrichia</taxon>
        <taxon>Sporadotrichida</taxon>
        <taxon>Oxytrichidae</taxon>
        <taxon>Stylonychinae</taxon>
        <taxon>Stylonychia</taxon>
    </lineage>
</organism>
<evidence type="ECO:0000313" key="5">
    <source>
        <dbReference type="EMBL" id="CDW78669.1"/>
    </source>
</evidence>
<sequence length="371" mass="42323">MEQKEEKPAMEYRYLGKTGLRVSALSFGNMVNHQSADPQASTTEIVGKCLEYGINFFDTAEIYSLGQAEVLLGQAFKDLKVRREDIVVTTKLFFGTDGFVTMDQRHVNRKGLSRKHIIEGTKNSLSRLQLEYVDVIYAHRYDQETPLEEVVKAFSWIIEQGYAFYWGTSEWDADQITDAIVYAQANGLHAPVTEQPQYNMLVRNRLEKDYATLFSKFGYGSTCWSPLASGILTGRYNDGNVPEDSRFTVDDSFKDFKDMTLGQFFSPDKREKSIQILNRLGELAKEHGYTQTQLALAWSLANKDVSSLILGFSKAHYVAENVKALDLYRKWSKELEDTMEGILGNSPYPTVNYRQYTPNKTRRQIGVFGNN</sequence>
<dbReference type="Gene3D" id="3.20.20.100">
    <property type="entry name" value="NADP-dependent oxidoreductase domain"/>
    <property type="match status" value="1"/>
</dbReference>
<comment type="similarity">
    <text evidence="1">Belongs to the shaker potassium channel beta subunit family.</text>
</comment>
<dbReference type="InParanoid" id="A0A078A8X6"/>
<dbReference type="PRINTS" id="PR01577">
    <property type="entry name" value="KCNABCHANNEL"/>
</dbReference>
<name>A0A078A8X6_STYLE</name>
<evidence type="ECO:0000313" key="6">
    <source>
        <dbReference type="Proteomes" id="UP000039865"/>
    </source>
</evidence>
<dbReference type="OMA" id="NRWIEHD"/>
<dbReference type="PANTHER" id="PTHR43150">
    <property type="entry name" value="HYPERKINETIC, ISOFORM M"/>
    <property type="match status" value="1"/>
</dbReference>
<gene>
    <name evidence="5" type="primary">Contig3541.g3778</name>
    <name evidence="5" type="ORF">STYLEM_7650</name>
</gene>
<proteinExistence type="inferred from homology"/>
<keyword evidence="3" id="KW-0560">Oxidoreductase</keyword>
<dbReference type="PANTHER" id="PTHR43150:SF2">
    <property type="entry name" value="HYPERKINETIC, ISOFORM M"/>
    <property type="match status" value="1"/>
</dbReference>
<dbReference type="GO" id="GO:0016491">
    <property type="term" value="F:oxidoreductase activity"/>
    <property type="evidence" value="ECO:0007669"/>
    <property type="project" value="UniProtKB-KW"/>
</dbReference>
<dbReference type="EMBL" id="CCKQ01007313">
    <property type="protein sequence ID" value="CDW78669.1"/>
    <property type="molecule type" value="Genomic_DNA"/>
</dbReference>
<evidence type="ECO:0000256" key="1">
    <source>
        <dbReference type="ARBA" id="ARBA00006515"/>
    </source>
</evidence>
<dbReference type="InterPro" id="IPR005399">
    <property type="entry name" value="K_chnl_volt-dep_bsu_KCNAB-rel"/>
</dbReference>
<dbReference type="Pfam" id="PF00248">
    <property type="entry name" value="Aldo_ket_red"/>
    <property type="match status" value="1"/>
</dbReference>
<dbReference type="Proteomes" id="UP000039865">
    <property type="component" value="Unassembled WGS sequence"/>
</dbReference>
<dbReference type="SUPFAM" id="SSF51430">
    <property type="entry name" value="NAD(P)-linked oxidoreductase"/>
    <property type="match status" value="1"/>
</dbReference>
<evidence type="ECO:0000256" key="3">
    <source>
        <dbReference type="ARBA" id="ARBA00023002"/>
    </source>
</evidence>
<reference evidence="5 6" key="1">
    <citation type="submission" date="2014-06" db="EMBL/GenBank/DDBJ databases">
        <authorList>
            <person name="Swart Estienne"/>
        </authorList>
    </citation>
    <scope>NUCLEOTIDE SEQUENCE [LARGE SCALE GENOMIC DNA]</scope>
    <source>
        <strain evidence="5 6">130c</strain>
    </source>
</reference>
<dbReference type="FunCoup" id="A0A078A8X6">
    <property type="interactions" value="19"/>
</dbReference>
<evidence type="ECO:0000256" key="2">
    <source>
        <dbReference type="ARBA" id="ARBA00022857"/>
    </source>
</evidence>
<evidence type="ECO:0000259" key="4">
    <source>
        <dbReference type="Pfam" id="PF00248"/>
    </source>
</evidence>
<dbReference type="InterPro" id="IPR036812">
    <property type="entry name" value="NAD(P)_OxRdtase_dom_sf"/>
</dbReference>
<protein>
    <submittedName>
        <fullName evidence="5">Aldo keto reductase family protein</fullName>
    </submittedName>
</protein>
<dbReference type="OrthoDB" id="2310150at2759"/>
<keyword evidence="2" id="KW-0521">NADP</keyword>
<keyword evidence="6" id="KW-1185">Reference proteome</keyword>
<accession>A0A078A8X6</accession>
<dbReference type="AlphaFoldDB" id="A0A078A8X6"/>